<evidence type="ECO:0000256" key="1">
    <source>
        <dbReference type="SAM" id="MobiDB-lite"/>
    </source>
</evidence>
<sequence>MIRSSPSAKRRHPTARREASARLFHDCHGRHASRRVPSESGAKCESDDDAKTTAPTPNHSCIVCGCASITTRSGLRVDSEWTVRRTNERTDASRGSDRCLLARQLRPPSNRSGRLLKRLALHGAQTPNQQSMDKVCTKRAPMPAGRRTRREGISAEACTSVFVRIDDMCAQRAPGQATLSWSSAQLRSTAFYCI</sequence>
<accession>A0A914WKM4</accession>
<organism evidence="2 3">
    <name type="scientific">Plectus sambesii</name>
    <dbReference type="NCBI Taxonomy" id="2011161"/>
    <lineage>
        <taxon>Eukaryota</taxon>
        <taxon>Metazoa</taxon>
        <taxon>Ecdysozoa</taxon>
        <taxon>Nematoda</taxon>
        <taxon>Chromadorea</taxon>
        <taxon>Plectida</taxon>
        <taxon>Plectina</taxon>
        <taxon>Plectoidea</taxon>
        <taxon>Plectidae</taxon>
        <taxon>Plectus</taxon>
    </lineage>
</organism>
<proteinExistence type="predicted"/>
<feature type="compositionally biased region" description="Basic and acidic residues" evidence="1">
    <location>
        <begin position="42"/>
        <end position="51"/>
    </location>
</feature>
<name>A0A914WKM4_9BILA</name>
<reference evidence="3" key="1">
    <citation type="submission" date="2022-11" db="UniProtKB">
        <authorList>
            <consortium name="WormBaseParasite"/>
        </authorList>
    </citation>
    <scope>IDENTIFICATION</scope>
</reference>
<keyword evidence="2" id="KW-1185">Reference proteome</keyword>
<protein>
    <submittedName>
        <fullName evidence="3">Uncharacterized protein</fullName>
    </submittedName>
</protein>
<feature type="compositionally biased region" description="Basic and acidic residues" evidence="1">
    <location>
        <begin position="15"/>
        <end position="29"/>
    </location>
</feature>
<feature type="region of interest" description="Disordered" evidence="1">
    <location>
        <begin position="1"/>
        <end position="55"/>
    </location>
</feature>
<feature type="region of interest" description="Disordered" evidence="1">
    <location>
        <begin position="127"/>
        <end position="150"/>
    </location>
</feature>
<dbReference type="Proteomes" id="UP000887566">
    <property type="component" value="Unplaced"/>
</dbReference>
<evidence type="ECO:0000313" key="2">
    <source>
        <dbReference type="Proteomes" id="UP000887566"/>
    </source>
</evidence>
<dbReference type="AlphaFoldDB" id="A0A914WKM4"/>
<dbReference type="WBParaSite" id="PSAMB.scaffold4449size14550.g24402.t1">
    <property type="protein sequence ID" value="PSAMB.scaffold4449size14550.g24402.t1"/>
    <property type="gene ID" value="PSAMB.scaffold4449size14550.g24402"/>
</dbReference>
<evidence type="ECO:0000313" key="3">
    <source>
        <dbReference type="WBParaSite" id="PSAMB.scaffold4449size14550.g24402.t1"/>
    </source>
</evidence>